<evidence type="ECO:0000313" key="2">
    <source>
        <dbReference type="Proteomes" id="UP001208570"/>
    </source>
</evidence>
<accession>A0AAD9MT81</accession>
<dbReference type="AlphaFoldDB" id="A0AAD9MT81"/>
<dbReference type="InterPro" id="IPR026749">
    <property type="entry name" value="Tmem135"/>
</dbReference>
<gene>
    <name evidence="1" type="ORF">LSH36_858g00023</name>
</gene>
<evidence type="ECO:0000313" key="1">
    <source>
        <dbReference type="EMBL" id="KAK2143273.1"/>
    </source>
</evidence>
<proteinExistence type="predicted"/>
<dbReference type="PANTHER" id="PTHR12459">
    <property type="entry name" value="TRANSMEMBRANE PROTEIN 135-RELATED"/>
    <property type="match status" value="1"/>
</dbReference>
<organism evidence="1 2">
    <name type="scientific">Paralvinella palmiformis</name>
    <dbReference type="NCBI Taxonomy" id="53620"/>
    <lineage>
        <taxon>Eukaryota</taxon>
        <taxon>Metazoa</taxon>
        <taxon>Spiralia</taxon>
        <taxon>Lophotrochozoa</taxon>
        <taxon>Annelida</taxon>
        <taxon>Polychaeta</taxon>
        <taxon>Sedentaria</taxon>
        <taxon>Canalipalpata</taxon>
        <taxon>Terebellida</taxon>
        <taxon>Terebelliformia</taxon>
        <taxon>Alvinellidae</taxon>
        <taxon>Paralvinella</taxon>
    </lineage>
</organism>
<dbReference type="Proteomes" id="UP001208570">
    <property type="component" value="Unassembled WGS sequence"/>
</dbReference>
<dbReference type="PANTHER" id="PTHR12459:SF15">
    <property type="entry name" value="TRANSMEMBRANE PROTEIN 135"/>
    <property type="match status" value="1"/>
</dbReference>
<sequence length="282" mass="32605">MEMFHKLRKNLLKDNIKKLMGYLVGTSELPSSEWHVNVPVPHQVSAHESRASPDASVSQSSPIVSYLPKEIKALITLWRRGYRHSLCRHKYGCLANAVESGGRLFVVGYLVQVTIKLLRALMRVFRNPRGLLHAIIHKDNAMLGLFLGSFTALLRLCHCLLRWIRNKDSPIHSLISGFVAGWSMLWYKSSTVAMWTTSKLAEAVFEPHTIRPAYWKFLLGLTNNKFATMNRKLLDVYGTKSSTLYPDYWPKYDSRNVVCSEVMYYRKKKMMRKMLFAENYIQ</sequence>
<name>A0AAD9MT81_9ANNE</name>
<evidence type="ECO:0008006" key="3">
    <source>
        <dbReference type="Google" id="ProtNLM"/>
    </source>
</evidence>
<reference evidence="1" key="1">
    <citation type="journal article" date="2023" name="Mol. Biol. Evol.">
        <title>Third-Generation Sequencing Reveals the Adaptive Role of the Epigenome in Three Deep-Sea Polychaetes.</title>
        <authorList>
            <person name="Perez M."/>
            <person name="Aroh O."/>
            <person name="Sun Y."/>
            <person name="Lan Y."/>
            <person name="Juniper S.K."/>
            <person name="Young C.R."/>
            <person name="Angers B."/>
            <person name="Qian P.Y."/>
        </authorList>
    </citation>
    <scope>NUCLEOTIDE SEQUENCE</scope>
    <source>
        <strain evidence="1">P08H-3</strain>
    </source>
</reference>
<keyword evidence="2" id="KW-1185">Reference proteome</keyword>
<comment type="caution">
    <text evidence="1">The sequence shown here is derived from an EMBL/GenBank/DDBJ whole genome shotgun (WGS) entry which is preliminary data.</text>
</comment>
<dbReference type="EMBL" id="JAODUP010000858">
    <property type="protein sequence ID" value="KAK2143273.1"/>
    <property type="molecule type" value="Genomic_DNA"/>
</dbReference>
<protein>
    <recommendedName>
        <fullName evidence="3">Transmembrane protein 135</fullName>
    </recommendedName>
</protein>